<accession>A0AAW9PXE5</accession>
<reference evidence="1" key="1">
    <citation type="submission" date="2024-01" db="EMBL/GenBank/DDBJ databases">
        <title>Bank of Algae and Cyanobacteria of the Azores (BACA) strain genomes.</title>
        <authorList>
            <person name="Luz R."/>
            <person name="Cordeiro R."/>
            <person name="Fonseca A."/>
            <person name="Goncalves V."/>
        </authorList>
    </citation>
    <scope>NUCLEOTIDE SEQUENCE</scope>
    <source>
        <strain evidence="1">BACA0141</strain>
    </source>
</reference>
<evidence type="ECO:0000313" key="1">
    <source>
        <dbReference type="EMBL" id="MEE3716279.1"/>
    </source>
</evidence>
<keyword evidence="2" id="KW-1185">Reference proteome</keyword>
<proteinExistence type="predicted"/>
<gene>
    <name evidence="1" type="ORF">V2H45_05925</name>
</gene>
<name>A0AAW9PXE5_9CYAN</name>
<dbReference type="Proteomes" id="UP001333818">
    <property type="component" value="Unassembled WGS sequence"/>
</dbReference>
<dbReference type="RefSeq" id="WP_330482706.1">
    <property type="nucleotide sequence ID" value="NZ_JAZBJZ010000015.1"/>
</dbReference>
<organism evidence="1 2">
    <name type="scientific">Tumidithrix elongata BACA0141</name>
    <dbReference type="NCBI Taxonomy" id="2716417"/>
    <lineage>
        <taxon>Bacteria</taxon>
        <taxon>Bacillati</taxon>
        <taxon>Cyanobacteriota</taxon>
        <taxon>Cyanophyceae</taxon>
        <taxon>Pseudanabaenales</taxon>
        <taxon>Pseudanabaenaceae</taxon>
        <taxon>Tumidithrix</taxon>
        <taxon>Tumidithrix elongata</taxon>
    </lineage>
</organism>
<sequence>MTNAIANQIWSGFTNPNQIDKSTTFSGCDFLLLNALSVGRDNFEIAASIVVNVIADTLYLNGSVQVPQAPLGKKEIPLEISYFDTALIVALPSEATRSQCECQVCLTTSYSVNLEIFSVSKKALCDCKLELDQIQSDVNFLKLLTGAIGVNQVAQDVVLLATATVIGAGLALPTAGASLALPPAAGAALTPASGALIPILVSAGFAIAGG</sequence>
<dbReference type="EMBL" id="JAZBJZ010000015">
    <property type="protein sequence ID" value="MEE3716279.1"/>
    <property type="molecule type" value="Genomic_DNA"/>
</dbReference>
<dbReference type="AlphaFoldDB" id="A0AAW9PXE5"/>
<protein>
    <submittedName>
        <fullName evidence="1">Uncharacterized protein</fullName>
    </submittedName>
</protein>
<comment type="caution">
    <text evidence="1">The sequence shown here is derived from an EMBL/GenBank/DDBJ whole genome shotgun (WGS) entry which is preliminary data.</text>
</comment>
<evidence type="ECO:0000313" key="2">
    <source>
        <dbReference type="Proteomes" id="UP001333818"/>
    </source>
</evidence>